<evidence type="ECO:0000256" key="2">
    <source>
        <dbReference type="ARBA" id="ARBA00023235"/>
    </source>
</evidence>
<dbReference type="PANTHER" id="PTHR13774:SF17">
    <property type="entry name" value="PHENAZINE BIOSYNTHESIS-LIKE DOMAIN-CONTAINING PROTEIN"/>
    <property type="match status" value="1"/>
</dbReference>
<evidence type="ECO:0000313" key="3">
    <source>
        <dbReference type="EMBL" id="GAA2280218.1"/>
    </source>
</evidence>
<dbReference type="PANTHER" id="PTHR13774">
    <property type="entry name" value="PHENAZINE BIOSYNTHESIS PROTEIN"/>
    <property type="match status" value="1"/>
</dbReference>
<dbReference type="SUPFAM" id="SSF54506">
    <property type="entry name" value="Diaminopimelate epimerase-like"/>
    <property type="match status" value="1"/>
</dbReference>
<dbReference type="Proteomes" id="UP001500305">
    <property type="component" value="Unassembled WGS sequence"/>
</dbReference>
<sequence>MPDMHLYVVDAFTDRPFSGNPAAVCLLPAGPWPDATWMQRIATEMNHSETAFALPLSASTEADWAIRWFTPRVEGDLCGHATLATAHALRTAKGLVGAVRFLSRNHGVLVTHADAEGTITLDFPAAPGTAVPMPDELHKALGAVPETAFRSDGLGDLLAVFPDEATVRALTPNLDAVADLTNREGLRGVIVTAPATEIDLGHDFVSRFFAPARGIPEDPVTGSAHTTLAPYWSARLGREELTGLQVSARSGLVRTAVSGDRVHLTGNAVTVLDGALHV</sequence>
<keyword evidence="4" id="KW-1185">Reference proteome</keyword>
<reference evidence="3 4" key="1">
    <citation type="journal article" date="2019" name="Int. J. Syst. Evol. Microbiol.">
        <title>The Global Catalogue of Microorganisms (GCM) 10K type strain sequencing project: providing services to taxonomists for standard genome sequencing and annotation.</title>
        <authorList>
            <consortium name="The Broad Institute Genomics Platform"/>
            <consortium name="The Broad Institute Genome Sequencing Center for Infectious Disease"/>
            <person name="Wu L."/>
            <person name="Ma J."/>
        </authorList>
    </citation>
    <scope>NUCLEOTIDE SEQUENCE [LARGE SCALE GENOMIC DNA]</scope>
    <source>
        <strain evidence="3 4">JCM 7356</strain>
    </source>
</reference>
<dbReference type="PIRSF" id="PIRSF016184">
    <property type="entry name" value="PhzC_PhzF"/>
    <property type="match status" value="1"/>
</dbReference>
<dbReference type="EMBL" id="BAAATR010000074">
    <property type="protein sequence ID" value="GAA2280218.1"/>
    <property type="molecule type" value="Genomic_DNA"/>
</dbReference>
<comment type="caution">
    <text evidence="3">The sequence shown here is derived from an EMBL/GenBank/DDBJ whole genome shotgun (WGS) entry which is preliminary data.</text>
</comment>
<dbReference type="NCBIfam" id="TIGR00654">
    <property type="entry name" value="PhzF_family"/>
    <property type="match status" value="1"/>
</dbReference>
<accession>A0ABN3F0J0</accession>
<evidence type="ECO:0000313" key="4">
    <source>
        <dbReference type="Proteomes" id="UP001500305"/>
    </source>
</evidence>
<keyword evidence="2" id="KW-0413">Isomerase</keyword>
<protein>
    <submittedName>
        <fullName evidence="3">PhzF family phenazine biosynthesis protein</fullName>
    </submittedName>
</protein>
<gene>
    <name evidence="3" type="ORF">GCM10010430_77740</name>
</gene>
<evidence type="ECO:0000256" key="1">
    <source>
        <dbReference type="ARBA" id="ARBA00008270"/>
    </source>
</evidence>
<organism evidence="3 4">
    <name type="scientific">Kitasatospora cystarginea</name>
    <dbReference type="NCBI Taxonomy" id="58350"/>
    <lineage>
        <taxon>Bacteria</taxon>
        <taxon>Bacillati</taxon>
        <taxon>Actinomycetota</taxon>
        <taxon>Actinomycetes</taxon>
        <taxon>Kitasatosporales</taxon>
        <taxon>Streptomycetaceae</taxon>
        <taxon>Kitasatospora</taxon>
    </lineage>
</organism>
<dbReference type="InterPro" id="IPR003719">
    <property type="entry name" value="Phenazine_PhzF-like"/>
</dbReference>
<name>A0ABN3F0J0_9ACTN</name>
<comment type="similarity">
    <text evidence="1">Belongs to the PhzF family.</text>
</comment>
<dbReference type="Gene3D" id="3.10.310.10">
    <property type="entry name" value="Diaminopimelate Epimerase, Chain A, domain 1"/>
    <property type="match status" value="2"/>
</dbReference>
<proteinExistence type="inferred from homology"/>
<dbReference type="Pfam" id="PF02567">
    <property type="entry name" value="PhzC-PhzF"/>
    <property type="match status" value="1"/>
</dbReference>